<accession>A0A834DFN3</accession>
<comment type="caution">
    <text evidence="1">The sequence shown here is derived from an EMBL/GenBank/DDBJ whole genome shotgun (WGS) entry which is preliminary data.</text>
</comment>
<proteinExistence type="predicted"/>
<sequence length="145" mass="15468">MKERKRGRQTELGNSAVRMGMCVYVYMCVCPVLIQSIECGPPSQGPWLPKPVSFCPLCFSSTSLDVLSTGGASLPGPCPGTGLIFEARGETLLLLKSPCPGCKGKIWLQDPVPSGIGATHQDILTSYPMEEGEIGNGKEAWRLPG</sequence>
<dbReference type="AlphaFoldDB" id="A0A834DFN3"/>
<name>A0A834DFN3_9CHIR</name>
<reference evidence="1 2" key="1">
    <citation type="journal article" date="2020" name="Nature">
        <title>Six reference-quality genomes reveal evolution of bat adaptations.</title>
        <authorList>
            <person name="Jebb D."/>
            <person name="Huang Z."/>
            <person name="Pippel M."/>
            <person name="Hughes G.M."/>
            <person name="Lavrichenko K."/>
            <person name="Devanna P."/>
            <person name="Winkler S."/>
            <person name="Jermiin L.S."/>
            <person name="Skirmuntt E.C."/>
            <person name="Katzourakis A."/>
            <person name="Burkitt-Gray L."/>
            <person name="Ray D.A."/>
            <person name="Sullivan K.A.M."/>
            <person name="Roscito J.G."/>
            <person name="Kirilenko B.M."/>
            <person name="Davalos L.M."/>
            <person name="Corthals A.P."/>
            <person name="Power M.L."/>
            <person name="Jones G."/>
            <person name="Ransome R.D."/>
            <person name="Dechmann D.K.N."/>
            <person name="Locatelli A.G."/>
            <person name="Puechmaille S.J."/>
            <person name="Fedrigo O."/>
            <person name="Jarvis E.D."/>
            <person name="Hiller M."/>
            <person name="Vernes S.C."/>
            <person name="Myers E.W."/>
            <person name="Teeling E.C."/>
        </authorList>
    </citation>
    <scope>NUCLEOTIDE SEQUENCE [LARGE SCALE GENOMIC DNA]</scope>
    <source>
        <strain evidence="1">Bat1K_MPI-CBG_1</strain>
    </source>
</reference>
<evidence type="ECO:0000313" key="2">
    <source>
        <dbReference type="Proteomes" id="UP000664940"/>
    </source>
</evidence>
<gene>
    <name evidence="1" type="ORF">HJG60_009012</name>
</gene>
<dbReference type="Proteomes" id="UP000664940">
    <property type="component" value="Unassembled WGS sequence"/>
</dbReference>
<dbReference type="EMBL" id="JABVXQ010000014">
    <property type="protein sequence ID" value="KAF6078086.1"/>
    <property type="molecule type" value="Genomic_DNA"/>
</dbReference>
<evidence type="ECO:0000313" key="1">
    <source>
        <dbReference type="EMBL" id="KAF6078086.1"/>
    </source>
</evidence>
<protein>
    <submittedName>
        <fullName evidence="1">Uncharacterized protein</fullName>
    </submittedName>
</protein>
<organism evidence="1 2">
    <name type="scientific">Phyllostomus discolor</name>
    <name type="common">pale spear-nosed bat</name>
    <dbReference type="NCBI Taxonomy" id="89673"/>
    <lineage>
        <taxon>Eukaryota</taxon>
        <taxon>Metazoa</taxon>
        <taxon>Chordata</taxon>
        <taxon>Craniata</taxon>
        <taxon>Vertebrata</taxon>
        <taxon>Euteleostomi</taxon>
        <taxon>Mammalia</taxon>
        <taxon>Eutheria</taxon>
        <taxon>Laurasiatheria</taxon>
        <taxon>Chiroptera</taxon>
        <taxon>Yangochiroptera</taxon>
        <taxon>Phyllostomidae</taxon>
        <taxon>Phyllostominae</taxon>
        <taxon>Phyllostomus</taxon>
    </lineage>
</organism>